<dbReference type="NCBIfam" id="NF001033">
    <property type="entry name" value="PRK00114.1"/>
    <property type="match status" value="1"/>
</dbReference>
<keyword evidence="7" id="KW-1185">Reference proteome</keyword>
<dbReference type="AlphaFoldDB" id="A0A316FYX0"/>
<evidence type="ECO:0000256" key="2">
    <source>
        <dbReference type="ARBA" id="ARBA00022833"/>
    </source>
</evidence>
<keyword evidence="3" id="KW-1015">Disulfide bond</keyword>
<keyword evidence="5" id="KW-0676">Redox-active center</keyword>
<evidence type="ECO:0000313" key="6">
    <source>
        <dbReference type="EMBL" id="PWK53779.1"/>
    </source>
</evidence>
<dbReference type="Gene3D" id="3.90.1280.10">
    <property type="entry name" value="HSP33 redox switch-like"/>
    <property type="match status" value="1"/>
</dbReference>
<keyword evidence="4" id="KW-0143">Chaperone</keyword>
<organism evidence="6 7">
    <name type="scientific">Pleionea mediterranea</name>
    <dbReference type="NCBI Taxonomy" id="523701"/>
    <lineage>
        <taxon>Bacteria</taxon>
        <taxon>Pseudomonadati</taxon>
        <taxon>Pseudomonadota</taxon>
        <taxon>Gammaproteobacteria</taxon>
        <taxon>Oceanospirillales</taxon>
        <taxon>Pleioneaceae</taxon>
        <taxon>Pleionea</taxon>
    </lineage>
</organism>
<dbReference type="Proteomes" id="UP000245790">
    <property type="component" value="Unassembled WGS sequence"/>
</dbReference>
<evidence type="ECO:0000313" key="7">
    <source>
        <dbReference type="Proteomes" id="UP000245790"/>
    </source>
</evidence>
<proteinExistence type="predicted"/>
<sequence length="312" mass="34904">MTNAADTKDHIIRFLFEEHAVRGQWIQLTDGLQALQQGHQYPAAVKQQLFEAALATNLMIETIKFEGRLSLQAQSGGDLSLLLVQANHNHQFRGVARYNEQANEQTLANCDDLKQLMPGAQMALTIEPEQGKRYQGIVPMHQSSLAANLEDYFNQSEQLATRIWLFSNQETAVGLMLQAMPATRGSNDGYNDNPSEDISGFEHLSQLAQTLKPEEALSLNAETVLHRLFHQDPLRLYPAKPIEYQCGCSRQKSLASLTLVPRDELNEMLAENGKITMNCEFCQTEYAFDSIDIEQIFANAGHDQQGSDPASH</sequence>
<gene>
    <name evidence="6" type="ORF">C8D97_102168</name>
</gene>
<dbReference type="GO" id="GO:0042026">
    <property type="term" value="P:protein refolding"/>
    <property type="evidence" value="ECO:0007669"/>
    <property type="project" value="TreeGrafter"/>
</dbReference>
<reference evidence="6 7" key="1">
    <citation type="submission" date="2018-05" db="EMBL/GenBank/DDBJ databases">
        <title>Genomic Encyclopedia of Type Strains, Phase IV (KMG-IV): sequencing the most valuable type-strain genomes for metagenomic binning, comparative biology and taxonomic classification.</title>
        <authorList>
            <person name="Goeker M."/>
        </authorList>
    </citation>
    <scope>NUCLEOTIDE SEQUENCE [LARGE SCALE GENOMIC DNA]</scope>
    <source>
        <strain evidence="6 7">DSM 25350</strain>
    </source>
</reference>
<name>A0A316FYX0_9GAMM</name>
<dbReference type="PIRSF" id="PIRSF005261">
    <property type="entry name" value="Heat_shock_Hsp33"/>
    <property type="match status" value="1"/>
</dbReference>
<evidence type="ECO:0000256" key="3">
    <source>
        <dbReference type="ARBA" id="ARBA00023157"/>
    </source>
</evidence>
<keyword evidence="2" id="KW-0862">Zinc</keyword>
<dbReference type="InterPro" id="IPR023212">
    <property type="entry name" value="Hsp33_helix_hairpin_bin_dom_sf"/>
</dbReference>
<dbReference type="SUPFAM" id="SSF64397">
    <property type="entry name" value="Hsp33 domain"/>
    <property type="match status" value="1"/>
</dbReference>
<dbReference type="InterPro" id="IPR016153">
    <property type="entry name" value="Heat_shock_Hsp33_N"/>
</dbReference>
<dbReference type="PANTHER" id="PTHR30111:SF1">
    <property type="entry name" value="33 KDA CHAPERONIN"/>
    <property type="match status" value="1"/>
</dbReference>
<dbReference type="GO" id="GO:0044183">
    <property type="term" value="F:protein folding chaperone"/>
    <property type="evidence" value="ECO:0007669"/>
    <property type="project" value="TreeGrafter"/>
</dbReference>
<dbReference type="PANTHER" id="PTHR30111">
    <property type="entry name" value="33 KDA CHAPERONIN"/>
    <property type="match status" value="1"/>
</dbReference>
<dbReference type="OrthoDB" id="9793753at2"/>
<dbReference type="EMBL" id="QGGU01000002">
    <property type="protein sequence ID" value="PWK53779.1"/>
    <property type="molecule type" value="Genomic_DNA"/>
</dbReference>
<dbReference type="CDD" id="cd00498">
    <property type="entry name" value="Hsp33"/>
    <property type="match status" value="1"/>
</dbReference>
<protein>
    <submittedName>
        <fullName evidence="6">Molecular chaperone Hsp33</fullName>
    </submittedName>
</protein>
<dbReference type="Gene3D" id="3.55.30.10">
    <property type="entry name" value="Hsp33 domain"/>
    <property type="match status" value="1"/>
</dbReference>
<dbReference type="GO" id="GO:0051082">
    <property type="term" value="F:unfolded protein binding"/>
    <property type="evidence" value="ECO:0007669"/>
    <property type="project" value="InterPro"/>
</dbReference>
<accession>A0A316FYX0</accession>
<evidence type="ECO:0000256" key="1">
    <source>
        <dbReference type="ARBA" id="ARBA00022490"/>
    </source>
</evidence>
<comment type="caution">
    <text evidence="6">The sequence shown here is derived from an EMBL/GenBank/DDBJ whole genome shotgun (WGS) entry which is preliminary data.</text>
</comment>
<evidence type="ECO:0000256" key="4">
    <source>
        <dbReference type="ARBA" id="ARBA00023186"/>
    </source>
</evidence>
<keyword evidence="1" id="KW-0963">Cytoplasm</keyword>
<dbReference type="Pfam" id="PF01430">
    <property type="entry name" value="HSP33"/>
    <property type="match status" value="1"/>
</dbReference>
<dbReference type="RefSeq" id="WP_109761841.1">
    <property type="nucleotide sequence ID" value="NZ_QGGU01000002.1"/>
</dbReference>
<dbReference type="SUPFAM" id="SSF118352">
    <property type="entry name" value="HSP33 redox switch-like"/>
    <property type="match status" value="1"/>
</dbReference>
<dbReference type="InterPro" id="IPR016154">
    <property type="entry name" value="Heat_shock_Hsp33_C"/>
</dbReference>
<dbReference type="GO" id="GO:0005737">
    <property type="term" value="C:cytoplasm"/>
    <property type="evidence" value="ECO:0007669"/>
    <property type="project" value="InterPro"/>
</dbReference>
<dbReference type="InterPro" id="IPR000397">
    <property type="entry name" value="Heat_shock_Hsp33"/>
</dbReference>
<evidence type="ECO:0000256" key="5">
    <source>
        <dbReference type="ARBA" id="ARBA00023284"/>
    </source>
</evidence>
<dbReference type="Gene3D" id="1.10.287.480">
    <property type="entry name" value="helix hairpin bin"/>
    <property type="match status" value="1"/>
</dbReference>